<sequence>MSEMHGWVSVTREDGETVGYLEPLTDDFDLVQPRTLLGHALGGPGEFEEGEERLAAHGISELAEQWVLDADTEGEVAGLTIVELSPREVRLADYLATKGLMATENLHVAWPDLEERLSRR</sequence>
<comment type="caution">
    <text evidence="1">The sequence shown here is derived from an EMBL/GenBank/DDBJ whole genome shotgun (WGS) entry which is preliminary data.</text>
</comment>
<gene>
    <name evidence="1" type="ORF">JOF43_003030</name>
</gene>
<evidence type="ECO:0000313" key="2">
    <source>
        <dbReference type="Proteomes" id="UP001519290"/>
    </source>
</evidence>
<reference evidence="1 2" key="1">
    <citation type="submission" date="2021-03" db="EMBL/GenBank/DDBJ databases">
        <title>Sequencing the genomes of 1000 actinobacteria strains.</title>
        <authorList>
            <person name="Klenk H.-P."/>
        </authorList>
    </citation>
    <scope>NUCLEOTIDE SEQUENCE [LARGE SCALE GENOMIC DNA]</scope>
    <source>
        <strain evidence="1 2">DSM 14566</strain>
    </source>
</reference>
<dbReference type="RefSeq" id="WP_209903595.1">
    <property type="nucleotide sequence ID" value="NZ_BAAAJW010000005.1"/>
</dbReference>
<protein>
    <submittedName>
        <fullName evidence="1">Uncharacterized protein YuzE</fullName>
    </submittedName>
</protein>
<evidence type="ECO:0000313" key="1">
    <source>
        <dbReference type="EMBL" id="MBP2383041.1"/>
    </source>
</evidence>
<name>A0ABS4X3U0_9MICO</name>
<dbReference type="EMBL" id="JAGIOD010000002">
    <property type="protein sequence ID" value="MBP2383041.1"/>
    <property type="molecule type" value="Genomic_DNA"/>
</dbReference>
<keyword evidence="2" id="KW-1185">Reference proteome</keyword>
<organism evidence="1 2">
    <name type="scientific">Brachybacterium sacelli</name>
    <dbReference type="NCBI Taxonomy" id="173364"/>
    <lineage>
        <taxon>Bacteria</taxon>
        <taxon>Bacillati</taxon>
        <taxon>Actinomycetota</taxon>
        <taxon>Actinomycetes</taxon>
        <taxon>Micrococcales</taxon>
        <taxon>Dermabacteraceae</taxon>
        <taxon>Brachybacterium</taxon>
    </lineage>
</organism>
<dbReference type="Proteomes" id="UP001519290">
    <property type="component" value="Unassembled WGS sequence"/>
</dbReference>
<accession>A0ABS4X3U0</accession>
<proteinExistence type="predicted"/>